<dbReference type="InterPro" id="IPR036513">
    <property type="entry name" value="STAS_dom_sf"/>
</dbReference>
<dbReference type="PANTHER" id="PTHR11814">
    <property type="entry name" value="SULFATE TRANSPORTER"/>
    <property type="match status" value="1"/>
</dbReference>
<evidence type="ECO:0000313" key="2">
    <source>
        <dbReference type="Proteomes" id="UP000046393"/>
    </source>
</evidence>
<dbReference type="Gene3D" id="3.30.750.24">
    <property type="entry name" value="STAS domain"/>
    <property type="match status" value="1"/>
</dbReference>
<proteinExistence type="predicted"/>
<evidence type="ECO:0000313" key="3">
    <source>
        <dbReference type="WBParaSite" id="SMUV_0000637001-mRNA-1"/>
    </source>
</evidence>
<reference evidence="3" key="1">
    <citation type="submission" date="2017-02" db="UniProtKB">
        <authorList>
            <consortium name="WormBaseParasite"/>
        </authorList>
    </citation>
    <scope>IDENTIFICATION</scope>
</reference>
<keyword evidence="2" id="KW-1185">Reference proteome</keyword>
<name>A0A0N5AP10_9BILA</name>
<dbReference type="AlphaFoldDB" id="A0A0N5AP10"/>
<keyword evidence="1" id="KW-0812">Transmembrane</keyword>
<organism evidence="2 3">
    <name type="scientific">Syphacia muris</name>
    <dbReference type="NCBI Taxonomy" id="451379"/>
    <lineage>
        <taxon>Eukaryota</taxon>
        <taxon>Metazoa</taxon>
        <taxon>Ecdysozoa</taxon>
        <taxon>Nematoda</taxon>
        <taxon>Chromadorea</taxon>
        <taxon>Rhabditida</taxon>
        <taxon>Spirurina</taxon>
        <taxon>Oxyuridomorpha</taxon>
        <taxon>Oxyuroidea</taxon>
        <taxon>Oxyuridae</taxon>
        <taxon>Syphacia</taxon>
    </lineage>
</organism>
<accession>A0A0N5AP10</accession>
<feature type="transmembrane region" description="Helical" evidence="1">
    <location>
        <begin position="24"/>
        <end position="51"/>
    </location>
</feature>
<dbReference type="Proteomes" id="UP000046393">
    <property type="component" value="Unplaced"/>
</dbReference>
<keyword evidence="1" id="KW-1133">Transmembrane helix</keyword>
<evidence type="ECO:0000256" key="1">
    <source>
        <dbReference type="SAM" id="Phobius"/>
    </source>
</evidence>
<dbReference type="GO" id="GO:0055085">
    <property type="term" value="P:transmembrane transport"/>
    <property type="evidence" value="ECO:0007669"/>
    <property type="project" value="InterPro"/>
</dbReference>
<dbReference type="STRING" id="451379.A0A0N5AP10"/>
<keyword evidence="1" id="KW-0472">Membrane</keyword>
<dbReference type="WBParaSite" id="SMUV_0000637001-mRNA-1">
    <property type="protein sequence ID" value="SMUV_0000637001-mRNA-1"/>
    <property type="gene ID" value="SMUV_0000637001"/>
</dbReference>
<sequence length="177" mass="20045">MLENDFFANVTRRLPALFLKQLQFIWIISCGATMTTTVTMGLLIAVFFNILSIAFREQWPKLHILGQFQTRGIVLKVGNGDLNLNSILQRSLESPERCSEEKSLETNENVLILDCSKIAYVDHMGLNTLKQVFLTHNKESKDEVEAEPRAQGKKLILSRRILTPSLSVVTRDITQVA</sequence>
<protein>
    <submittedName>
        <fullName evidence="3">STAS domain-containing protein</fullName>
    </submittedName>
</protein>
<dbReference type="InterPro" id="IPR001902">
    <property type="entry name" value="SLC26A/SulP_fam"/>
</dbReference>
<dbReference type="GO" id="GO:0016020">
    <property type="term" value="C:membrane"/>
    <property type="evidence" value="ECO:0007669"/>
    <property type="project" value="InterPro"/>
</dbReference>